<sequence length="137" mass="16823">MWVEYAKKEIKNILDIKKLLENNGFKVKEYYKENNLYLFALYINNYKEEEEVVKIIEFKIQNKKLYRLVEKNNLFLEICYCNEKNNNIVYYLKQLGYESKILKEKKDEFVVAIEDDEGLIRIEYLKKEGNMVYRYIK</sequence>
<proteinExistence type="predicted"/>
<dbReference type="RefSeq" id="WP_134113893.1">
    <property type="nucleotide sequence ID" value="NZ_SOBG01000011.1"/>
</dbReference>
<accession>A0AA46DX25</accession>
<comment type="caution">
    <text evidence="1">The sequence shown here is derived from an EMBL/GenBank/DDBJ whole genome shotgun (WGS) entry which is preliminary data.</text>
</comment>
<reference evidence="1 2" key="1">
    <citation type="submission" date="2019-03" db="EMBL/GenBank/DDBJ databases">
        <title>Genomic Encyclopedia of Type Strains, Phase IV (KMG-IV): sequencing the most valuable type-strain genomes for metagenomic binning, comparative biology and taxonomic classification.</title>
        <authorList>
            <person name="Goeker M."/>
        </authorList>
    </citation>
    <scope>NUCLEOTIDE SEQUENCE [LARGE SCALE GENOMIC DNA]</scope>
    <source>
        <strain evidence="1 2">DSM 100055</strain>
    </source>
</reference>
<evidence type="ECO:0000313" key="1">
    <source>
        <dbReference type="EMBL" id="TDT67365.1"/>
    </source>
</evidence>
<dbReference type="Proteomes" id="UP000294678">
    <property type="component" value="Unassembled WGS sequence"/>
</dbReference>
<keyword evidence="2" id="KW-1185">Reference proteome</keyword>
<evidence type="ECO:0000313" key="2">
    <source>
        <dbReference type="Proteomes" id="UP000294678"/>
    </source>
</evidence>
<dbReference type="EMBL" id="SOBG01000011">
    <property type="protein sequence ID" value="TDT67365.1"/>
    <property type="molecule type" value="Genomic_DNA"/>
</dbReference>
<organism evidence="1 2">
    <name type="scientific">Hypnocyclicus thermotrophus</name>
    <dbReference type="NCBI Taxonomy" id="1627895"/>
    <lineage>
        <taxon>Bacteria</taxon>
        <taxon>Fusobacteriati</taxon>
        <taxon>Fusobacteriota</taxon>
        <taxon>Fusobacteriia</taxon>
        <taxon>Fusobacteriales</taxon>
        <taxon>Fusobacteriaceae</taxon>
        <taxon>Hypnocyclicus</taxon>
    </lineage>
</organism>
<name>A0AA46DX25_9FUSO</name>
<dbReference type="AlphaFoldDB" id="A0AA46DX25"/>
<protein>
    <submittedName>
        <fullName evidence="1">Uncharacterized protein</fullName>
    </submittedName>
</protein>
<gene>
    <name evidence="1" type="ORF">EV215_2043</name>
</gene>